<proteinExistence type="predicted"/>
<feature type="compositionally biased region" description="Low complexity" evidence="1">
    <location>
        <begin position="1544"/>
        <end position="1565"/>
    </location>
</feature>
<feature type="region of interest" description="Disordered" evidence="1">
    <location>
        <begin position="1022"/>
        <end position="1045"/>
    </location>
</feature>
<name>A0A1C6X5M5_PLABE</name>
<dbReference type="Proteomes" id="UP000516480">
    <property type="component" value="Chromosome 13"/>
</dbReference>
<organism evidence="2 5">
    <name type="scientific">Plasmodium berghei</name>
    <dbReference type="NCBI Taxonomy" id="5821"/>
    <lineage>
        <taxon>Eukaryota</taxon>
        <taxon>Sar</taxon>
        <taxon>Alveolata</taxon>
        <taxon>Apicomplexa</taxon>
        <taxon>Aconoidasida</taxon>
        <taxon>Haemosporida</taxon>
        <taxon>Plasmodiidae</taxon>
        <taxon>Plasmodium</taxon>
        <taxon>Plasmodium (Vinckeia)</taxon>
    </lineage>
</organism>
<evidence type="ECO:0000313" key="3">
    <source>
        <dbReference type="EMBL" id="SCM16786.1"/>
    </source>
</evidence>
<dbReference type="Proteomes" id="UP000219860">
    <property type="component" value="Chromosome 13"/>
</dbReference>
<feature type="region of interest" description="Disordered" evidence="1">
    <location>
        <begin position="1537"/>
        <end position="1569"/>
    </location>
</feature>
<evidence type="ECO:0000313" key="5">
    <source>
        <dbReference type="Proteomes" id="UP000516480"/>
    </source>
</evidence>
<evidence type="ECO:0000256" key="1">
    <source>
        <dbReference type="SAM" id="MobiDB-lite"/>
    </source>
</evidence>
<feature type="region of interest" description="Disordered" evidence="1">
    <location>
        <begin position="568"/>
        <end position="712"/>
    </location>
</feature>
<dbReference type="OrthoDB" id="378857at2759"/>
<feature type="compositionally biased region" description="Polar residues" evidence="1">
    <location>
        <begin position="568"/>
        <end position="581"/>
    </location>
</feature>
<protein>
    <submittedName>
        <fullName evidence="2">Uncharacterized protein</fullName>
    </submittedName>
</protein>
<feature type="compositionally biased region" description="Low complexity" evidence="1">
    <location>
        <begin position="594"/>
        <end position="603"/>
    </location>
</feature>
<feature type="compositionally biased region" description="Low complexity" evidence="1">
    <location>
        <begin position="611"/>
        <end position="622"/>
    </location>
</feature>
<feature type="compositionally biased region" description="Basic and acidic residues" evidence="1">
    <location>
        <begin position="651"/>
        <end position="678"/>
    </location>
</feature>
<evidence type="ECO:0000313" key="4">
    <source>
        <dbReference type="Proteomes" id="UP000219860"/>
    </source>
</evidence>
<gene>
    <name evidence="2" type="ORF">PBNK65NY_000400900</name>
    <name evidence="3" type="ORF">PBSP11A_000401300</name>
</gene>
<dbReference type="EMBL" id="LT608149">
    <property type="protein sequence ID" value="SCL98236.1"/>
    <property type="molecule type" value="Genomic_DNA"/>
</dbReference>
<sequence>MVRNKKMNSNVDLCVNHVDINNTYVDILNIHETLVNHIQAIAPQFYSLVETNFNLKNETNEIIKSVSHDNSGNSENNNNNNNISYIDQCNNNLSFKKNTTHSINNKDNIKFSKKTHIYNLYTNNYAPNYYDCNSISLNADEASNKCDEYINYEISDKKLLSSDNLLYKKNKTEQIIKLKEKNTCFINTTYGNYDSKNKCILKNTDEQKKQLYECSNICKTPINIDHVNDTIYSRQLDTNINDSNVANSENFIQINTSQKNKECIKNIRYPGYYLNLNGQDQIIDKNINDIVPLGKQVRNSGSEYLGGCNVVNLEKEIKICENMEKYVNYNDHNDLKMGAHSNFEIQYCTNCPNLKKYMIKINNVENCLKNTCTNHNYMNKSGKNEKYENVYTLNSDENDENNLNYEIFFPNNLNNMHVSGNLEAFGTKLSKYDINTCTDIKKYNEVNNHFNFLKHGQQIHKPIYYNNCRTNDDTYFSKDINHSNKIILNICDENNLFNKLNKENYVQMGEEMKNYVHSGKMQFDFIKNETNSKLSIGEKNKIYKFEPNIIFDQQIYNNMKGKLYDNYYSNHSSKENNNANDQDNRTHKYDENNNNKSSSNDTTSGGGIGIGLNNKNTSGNNDDGNDDDDKSRDGDKQNCNYHEINDEEAEDKNKNDKKNQDDEINEKQANEINNKKNSNEQIVTHIIMDNNDDDDNNNNNNNNNNAQTNGQQFCDSKNCIISKINESKVAPNDINNNNNYIPYNKSYASDSTFTDVHTYDRNADTESINNFVDSNMANSQEDLNILNKHNNHVTNINEGNYFGNGGRASHVNRNNGSNVNFSDNVHNRFSKSNINNETLINNIQILNGNKNENSFRNIKKKSINDITMNAHNYNNEVGKDFPNNFPGKYSTDHSGNYSGNISTKFSHKFSNNDMHNMCDNIYNNYNINTNDQNSKCLNDVSNNCVETDLMKFTNNTYIDIHKIIKNDDMLKMEFTKMEDCFKNVPISNKVSSIDGTKTSGDSLSDPNPDKIRINNKKDSIRGNGINRYNGGGFKSKSKNNSKDNDVSRMYDNYKQLLTLDDTMIDGYNNQNFDELYFLQNNNIHPNVLNDDIINDSIINNNIEKIIDIMNINNENIINKNIPLEGNGNMVVSGSGGTGFVASPPDVSTSHLANVSNKIMINNRSNCNPRDSIKNMHNNIPHILQQNAYIQGKEKKRKITCISTNNENPCTIINKLDNMKDCGILKEFDDNKCVNTNNTRYNKDKKKIYQKMDIRMLNKTVQKNKEICTNCYIHYDHSKSSYILTFINRKQKKQRKIFPVEPNEKDEPYIIKIVNYINKLKEENKIYGVNANGNMKEIEEGKNNLEYNKQPLVDFSNNPHRSNIIKPVINNIRIENTIDNNKRTSIYGVSEGNRNNNFFDTRNSSNIGVYINPKQFANTKPIHNEQQYGEDGNLIIKKNNNNNNNSNNTGINNMRSGNSFTKQFPKIPYTQPNNMNYAHNDIANINNRSNNFIKPLNYFDNISASQNMDFINYNMANNKIDFNMVNNTCAEEKQPINMFYDHDNNNSSNNNNSNNNNNNNNNGNGSKQVDGNYVADMNIIHNMNSEIASSLNGGLNQNMRMANINYAPNINENCNRINSVPLHINHNINNHFHTNMNDINNNSFGNNFYDNIPSDINGKNSIYPFSNIKGMNIMNANNNQHSSISPSGCGTITANSPSPNNSIKNNQHNNTNNLLVNQNDEYHSANIMNNMNFNIYSGNIPNNDDTEIIKNYNNIINDYQRNIFNSNNYGNTNSMESILSLRGGSVHNNE</sequence>
<dbReference type="VEuPathDB" id="PlasmoDB:PBANKA_1351300"/>
<feature type="region of interest" description="Disordered" evidence="1">
    <location>
        <begin position="1438"/>
        <end position="1464"/>
    </location>
</feature>
<accession>A0A1C6X5M5</accession>
<feature type="compositionally biased region" description="Low complexity" evidence="1">
    <location>
        <begin position="1438"/>
        <end position="1452"/>
    </location>
</feature>
<dbReference type="EMBL" id="LT608261">
    <property type="protein sequence ID" value="SCM16786.1"/>
    <property type="molecule type" value="Genomic_DNA"/>
</dbReference>
<evidence type="ECO:0000313" key="2">
    <source>
        <dbReference type="EMBL" id="SCL98236.1"/>
    </source>
</evidence>
<feature type="compositionally biased region" description="Basic and acidic residues" evidence="1">
    <location>
        <begin position="582"/>
        <end position="593"/>
    </location>
</feature>
<reference evidence="4 5" key="1">
    <citation type="submission" date="2016-08" db="EMBL/GenBank/DDBJ databases">
        <authorList>
            <consortium name="Pathogen Informatics"/>
        </authorList>
    </citation>
    <scope>NUCLEOTIDE SEQUENCE [LARGE SCALE GENOMIC DNA]</scope>
    <source>
        <strain evidence="2 5">NK65 ny</strain>
        <strain evidence="3 4">SP11 Antwerpcl1</strain>
    </source>
</reference>